<sequence length="36" mass="3534">TGMTPSAPGGEPKAAKEIAAVLAELLEALARQAEAA</sequence>
<comment type="caution">
    <text evidence="1">The sequence shown here is derived from an EMBL/GenBank/DDBJ whole genome shotgun (WGS) entry which is preliminary data.</text>
</comment>
<feature type="non-terminal residue" evidence="1">
    <location>
        <position position="1"/>
    </location>
</feature>
<dbReference type="EMBL" id="BARS01005938">
    <property type="protein sequence ID" value="GAF80959.1"/>
    <property type="molecule type" value="Genomic_DNA"/>
</dbReference>
<organism evidence="1">
    <name type="scientific">marine sediment metagenome</name>
    <dbReference type="NCBI Taxonomy" id="412755"/>
    <lineage>
        <taxon>unclassified sequences</taxon>
        <taxon>metagenomes</taxon>
        <taxon>ecological metagenomes</taxon>
    </lineage>
</organism>
<proteinExistence type="predicted"/>
<dbReference type="AlphaFoldDB" id="X0SIZ8"/>
<name>X0SIZ8_9ZZZZ</name>
<reference evidence="1" key="1">
    <citation type="journal article" date="2014" name="Front. Microbiol.">
        <title>High frequency of phylogenetically diverse reductive dehalogenase-homologous genes in deep subseafloor sedimentary metagenomes.</title>
        <authorList>
            <person name="Kawai M."/>
            <person name="Futagami T."/>
            <person name="Toyoda A."/>
            <person name="Takaki Y."/>
            <person name="Nishi S."/>
            <person name="Hori S."/>
            <person name="Arai W."/>
            <person name="Tsubouchi T."/>
            <person name="Morono Y."/>
            <person name="Uchiyama I."/>
            <person name="Ito T."/>
            <person name="Fujiyama A."/>
            <person name="Inagaki F."/>
            <person name="Takami H."/>
        </authorList>
    </citation>
    <scope>NUCLEOTIDE SEQUENCE</scope>
    <source>
        <strain evidence="1">Expedition CK06-06</strain>
    </source>
</reference>
<protein>
    <submittedName>
        <fullName evidence="1">Uncharacterized protein</fullName>
    </submittedName>
</protein>
<evidence type="ECO:0000313" key="1">
    <source>
        <dbReference type="EMBL" id="GAF80959.1"/>
    </source>
</evidence>
<gene>
    <name evidence="1" type="ORF">S01H1_11641</name>
</gene>
<accession>X0SIZ8</accession>